<dbReference type="InterPro" id="IPR012340">
    <property type="entry name" value="NA-bd_OB-fold"/>
</dbReference>
<dbReference type="GO" id="GO:0005829">
    <property type="term" value="C:cytosol"/>
    <property type="evidence" value="ECO:0007669"/>
    <property type="project" value="TreeGrafter"/>
</dbReference>
<evidence type="ECO:0000256" key="8">
    <source>
        <dbReference type="ARBA" id="ARBA00032623"/>
    </source>
</evidence>
<dbReference type="CDD" id="cd05687">
    <property type="entry name" value="S1_RPS1_repeat_ec1_hs1"/>
    <property type="match status" value="1"/>
</dbReference>
<evidence type="ECO:0000256" key="3">
    <source>
        <dbReference type="ARBA" id="ARBA00022553"/>
    </source>
</evidence>
<dbReference type="SUPFAM" id="SSF52172">
    <property type="entry name" value="CheY-like"/>
    <property type="match status" value="1"/>
</dbReference>
<evidence type="ECO:0000256" key="1">
    <source>
        <dbReference type="ARBA" id="ARBA00003612"/>
    </source>
</evidence>
<dbReference type="Pfam" id="PF00072">
    <property type="entry name" value="Response_reg"/>
    <property type="match status" value="1"/>
</dbReference>
<protein>
    <recommendedName>
        <fullName evidence="2">Probable transcriptional regulator ycf27</fullName>
    </recommendedName>
    <alternativeName>
        <fullName evidence="8">OmpR-like protein</fullName>
    </alternativeName>
</protein>
<keyword evidence="14" id="KW-1185">Reference proteome</keyword>
<dbReference type="GO" id="GO:0032993">
    <property type="term" value="C:protein-DNA complex"/>
    <property type="evidence" value="ECO:0007669"/>
    <property type="project" value="TreeGrafter"/>
</dbReference>
<evidence type="ECO:0000259" key="12">
    <source>
        <dbReference type="PROSITE" id="PS50126"/>
    </source>
</evidence>
<proteinExistence type="predicted"/>
<evidence type="ECO:0000256" key="10">
    <source>
        <dbReference type="SAM" id="MobiDB-lite"/>
    </source>
</evidence>
<evidence type="ECO:0000256" key="7">
    <source>
        <dbReference type="ARBA" id="ARBA00023163"/>
    </source>
</evidence>
<feature type="compositionally biased region" description="Low complexity" evidence="10">
    <location>
        <begin position="391"/>
        <end position="416"/>
    </location>
</feature>
<dbReference type="Pfam" id="PF07228">
    <property type="entry name" value="SpoIIE"/>
    <property type="match status" value="1"/>
</dbReference>
<gene>
    <name evidence="13" type="ORF">GBAR_LOCUS27355</name>
</gene>
<dbReference type="InterPro" id="IPR001789">
    <property type="entry name" value="Sig_transdc_resp-reg_receiver"/>
</dbReference>
<dbReference type="EMBL" id="CASHTH010003812">
    <property type="protein sequence ID" value="CAI8049706.1"/>
    <property type="molecule type" value="Genomic_DNA"/>
</dbReference>
<keyword evidence="5" id="KW-0805">Transcription regulation</keyword>
<evidence type="ECO:0000313" key="14">
    <source>
        <dbReference type="Proteomes" id="UP001174909"/>
    </source>
</evidence>
<dbReference type="SUPFAM" id="SSF50249">
    <property type="entry name" value="Nucleic acid-binding proteins"/>
    <property type="match status" value="1"/>
</dbReference>
<organism evidence="13 14">
    <name type="scientific">Geodia barretti</name>
    <name type="common">Barrett's horny sponge</name>
    <dbReference type="NCBI Taxonomy" id="519541"/>
    <lineage>
        <taxon>Eukaryota</taxon>
        <taxon>Metazoa</taxon>
        <taxon>Porifera</taxon>
        <taxon>Demospongiae</taxon>
        <taxon>Heteroscleromorpha</taxon>
        <taxon>Tetractinellida</taxon>
        <taxon>Astrophorina</taxon>
        <taxon>Geodiidae</taxon>
        <taxon>Geodia</taxon>
    </lineage>
</organism>
<keyword evidence="6" id="KW-0238">DNA-binding</keyword>
<comment type="caution">
    <text evidence="13">The sequence shown here is derived from an EMBL/GenBank/DDBJ whole genome shotgun (WGS) entry which is preliminary data.</text>
</comment>
<dbReference type="GO" id="GO:0000976">
    <property type="term" value="F:transcription cis-regulatory region binding"/>
    <property type="evidence" value="ECO:0007669"/>
    <property type="project" value="TreeGrafter"/>
</dbReference>
<name>A0AA35XES4_GEOBA</name>
<evidence type="ECO:0000256" key="9">
    <source>
        <dbReference type="PROSITE-ProRule" id="PRU00169"/>
    </source>
</evidence>
<dbReference type="InterPro" id="IPR035104">
    <property type="entry name" value="Ribosomal_protein_S1-like"/>
</dbReference>
<dbReference type="GO" id="GO:0006355">
    <property type="term" value="P:regulation of DNA-templated transcription"/>
    <property type="evidence" value="ECO:0007669"/>
    <property type="project" value="TreeGrafter"/>
</dbReference>
<comment type="function">
    <text evidence="1">Probable promoter-specific protein mediating the interaction between DNA and RNA polymerase.</text>
</comment>
<dbReference type="CDD" id="cd17538">
    <property type="entry name" value="REC_D1_PleD-like"/>
    <property type="match status" value="1"/>
</dbReference>
<dbReference type="PANTHER" id="PTHR48111">
    <property type="entry name" value="REGULATOR OF RPOS"/>
    <property type="match status" value="1"/>
</dbReference>
<evidence type="ECO:0000256" key="4">
    <source>
        <dbReference type="ARBA" id="ARBA00023012"/>
    </source>
</evidence>
<dbReference type="FunFam" id="3.40.50.2300:FF:000001">
    <property type="entry name" value="DNA-binding response regulator PhoB"/>
    <property type="match status" value="1"/>
</dbReference>
<dbReference type="Gene3D" id="3.60.40.10">
    <property type="entry name" value="PPM-type phosphatase domain"/>
    <property type="match status" value="1"/>
</dbReference>
<keyword evidence="7" id="KW-0804">Transcription</keyword>
<sequence>MTSELQEAAKILVVDDEPRNVKILQIQLKARGYTVYTAADGLEALDVVEKEMPDLILLDINMPRMDGFEVVKQIRTNEATEFIPIVMITALRDTRENRIKSIEAGADDFIEKPFDSLEVLARVRSLLRIKQYQDTLAKYNARLEEELQMARSIQEILIPQNGVLELSGFRIASRCCPEMAVGGDFFDIWEVAPNRLGVFISDVMGHGVSAAFVTVFIKTVLAEFQQQVVDNPGYLLEILNTRFNDLISSRLFMFATAFCGIIDLDKEQSAAKLIANISEAIDVFTETCPKEDDLTLIAIEEVVSETETPEAVQAASATDAGVEGQEEVTGSEEQVPAGDTDSKQADETTPEEAVEVIASDTDSEETTTLTDDTASEEAAEVIASDADTEEAATLTDDTAPEEAAAAPEELSEPMSPESLEEAYDNSIKAFTDGEIVKGVVVDVNRDEVMIDIGFKSEGYIPASEFEPGQEGAPAVQAGDEIDVYIVRREDSEGQIVLSKKIADQTLIWDEIATAHETGAPLQGHITERIKGGLRVSVGSLRGF</sequence>
<dbReference type="Proteomes" id="UP001174909">
    <property type="component" value="Unassembled WGS sequence"/>
</dbReference>
<accession>A0AA35XES4</accession>
<dbReference type="PROSITE" id="PS50110">
    <property type="entry name" value="RESPONSE_REGULATORY"/>
    <property type="match status" value="1"/>
</dbReference>
<evidence type="ECO:0000256" key="5">
    <source>
        <dbReference type="ARBA" id="ARBA00023015"/>
    </source>
</evidence>
<feature type="modified residue" description="4-aspartylphosphate" evidence="9">
    <location>
        <position position="59"/>
    </location>
</feature>
<dbReference type="AlphaFoldDB" id="A0AA35XES4"/>
<feature type="domain" description="Response regulatory" evidence="11">
    <location>
        <begin position="10"/>
        <end position="127"/>
    </location>
</feature>
<reference evidence="13" key="1">
    <citation type="submission" date="2023-03" db="EMBL/GenBank/DDBJ databases">
        <authorList>
            <person name="Steffen K."/>
            <person name="Cardenas P."/>
        </authorList>
    </citation>
    <scope>NUCLEOTIDE SEQUENCE</scope>
</reference>
<dbReference type="GO" id="GO:0000156">
    <property type="term" value="F:phosphorelay response regulator activity"/>
    <property type="evidence" value="ECO:0007669"/>
    <property type="project" value="TreeGrafter"/>
</dbReference>
<dbReference type="Gene3D" id="3.40.50.2300">
    <property type="match status" value="1"/>
</dbReference>
<evidence type="ECO:0000256" key="2">
    <source>
        <dbReference type="ARBA" id="ARBA00015955"/>
    </source>
</evidence>
<feature type="domain" description="S1 motif" evidence="12">
    <location>
        <begin position="433"/>
        <end position="500"/>
    </location>
</feature>
<dbReference type="InterPro" id="IPR036457">
    <property type="entry name" value="PPM-type-like_dom_sf"/>
</dbReference>
<dbReference type="PANTHER" id="PTHR48111:SF1">
    <property type="entry name" value="TWO-COMPONENT RESPONSE REGULATOR ORR33"/>
    <property type="match status" value="1"/>
</dbReference>
<dbReference type="Pfam" id="PF00575">
    <property type="entry name" value="S1"/>
    <property type="match status" value="1"/>
</dbReference>
<dbReference type="SMART" id="SM00448">
    <property type="entry name" value="REC"/>
    <property type="match status" value="1"/>
</dbReference>
<dbReference type="InterPro" id="IPR011006">
    <property type="entry name" value="CheY-like_superfamily"/>
</dbReference>
<evidence type="ECO:0000259" key="11">
    <source>
        <dbReference type="PROSITE" id="PS50110"/>
    </source>
</evidence>
<dbReference type="Gene3D" id="2.40.50.140">
    <property type="entry name" value="Nucleic acid-binding proteins"/>
    <property type="match status" value="1"/>
</dbReference>
<dbReference type="SMART" id="SM00316">
    <property type="entry name" value="S1"/>
    <property type="match status" value="1"/>
</dbReference>
<dbReference type="PRINTS" id="PR00681">
    <property type="entry name" value="RIBOSOMALS1"/>
</dbReference>
<dbReference type="InterPro" id="IPR039420">
    <property type="entry name" value="WalR-like"/>
</dbReference>
<dbReference type="PROSITE" id="PS50126">
    <property type="entry name" value="S1"/>
    <property type="match status" value="1"/>
</dbReference>
<keyword evidence="3 9" id="KW-0597">Phosphoprotein</keyword>
<evidence type="ECO:0000256" key="6">
    <source>
        <dbReference type="ARBA" id="ARBA00023125"/>
    </source>
</evidence>
<feature type="region of interest" description="Disordered" evidence="10">
    <location>
        <begin position="305"/>
        <end position="416"/>
    </location>
</feature>
<dbReference type="InterPro" id="IPR003029">
    <property type="entry name" value="S1_domain"/>
</dbReference>
<evidence type="ECO:0000313" key="13">
    <source>
        <dbReference type="EMBL" id="CAI8049706.1"/>
    </source>
</evidence>
<keyword evidence="4" id="KW-0902">Two-component regulatory system</keyword>
<dbReference type="InterPro" id="IPR001932">
    <property type="entry name" value="PPM-type_phosphatase-like_dom"/>
</dbReference>